<evidence type="ECO:0000256" key="4">
    <source>
        <dbReference type="PIRSR" id="PIRSR005539-1"/>
    </source>
</evidence>
<feature type="active site" description="Nucleophile" evidence="4">
    <location>
        <position position="107"/>
    </location>
</feature>
<feature type="domain" description="AB hydrolase-1" evidence="5">
    <location>
        <begin position="31"/>
        <end position="279"/>
    </location>
</feature>
<keyword evidence="6" id="KW-0031">Aminopeptidase</keyword>
<dbReference type="NCBIfam" id="TIGR01250">
    <property type="entry name" value="pro_imino_pep_2"/>
    <property type="match status" value="1"/>
</dbReference>
<evidence type="ECO:0000313" key="6">
    <source>
        <dbReference type="EMBL" id="ODN68492.1"/>
    </source>
</evidence>
<feature type="active site" evidence="4">
    <location>
        <position position="245"/>
    </location>
</feature>
<proteinExistence type="inferred from homology"/>
<dbReference type="GO" id="GO:0016020">
    <property type="term" value="C:membrane"/>
    <property type="evidence" value="ECO:0007669"/>
    <property type="project" value="TreeGrafter"/>
</dbReference>
<dbReference type="Proteomes" id="UP000094622">
    <property type="component" value="Unassembled WGS sequence"/>
</dbReference>
<dbReference type="PANTHER" id="PTHR43798">
    <property type="entry name" value="MONOACYLGLYCEROL LIPASE"/>
    <property type="match status" value="1"/>
</dbReference>
<dbReference type="PRINTS" id="PR00111">
    <property type="entry name" value="ABHYDROLASE"/>
</dbReference>
<comment type="caution">
    <text evidence="6">The sequence shown here is derived from an EMBL/GenBank/DDBJ whole genome shotgun (WGS) entry which is preliminary data.</text>
</comment>
<evidence type="ECO:0000256" key="3">
    <source>
        <dbReference type="PIRNR" id="PIRNR005539"/>
    </source>
</evidence>
<dbReference type="InterPro" id="IPR029058">
    <property type="entry name" value="AB_hydrolase_fold"/>
</dbReference>
<dbReference type="Pfam" id="PF00561">
    <property type="entry name" value="Abhydrolase_1"/>
    <property type="match status" value="1"/>
</dbReference>
<dbReference type="PRINTS" id="PR00793">
    <property type="entry name" value="PROAMNOPTASE"/>
</dbReference>
<accession>A0A1E3GWR9</accession>
<keyword evidence="7" id="KW-1185">Reference proteome</keyword>
<evidence type="ECO:0000259" key="5">
    <source>
        <dbReference type="Pfam" id="PF00561"/>
    </source>
</evidence>
<reference evidence="6 7" key="1">
    <citation type="submission" date="2016-07" db="EMBL/GenBank/DDBJ databases">
        <title>Draft Genome Sequence of Methylobrevis pamukkalensis PK2.</title>
        <authorList>
            <person name="Vasilenko O.V."/>
            <person name="Doronina N.V."/>
            <person name="Shmareva M.N."/>
            <person name="Tarlachkov S.V."/>
            <person name="Mustakhimov I."/>
            <person name="Trotsenko Y.A."/>
        </authorList>
    </citation>
    <scope>NUCLEOTIDE SEQUENCE [LARGE SCALE GENOMIC DNA]</scope>
    <source>
        <strain evidence="6 7">PK2</strain>
    </source>
</reference>
<dbReference type="GO" id="GO:0004177">
    <property type="term" value="F:aminopeptidase activity"/>
    <property type="evidence" value="ECO:0007669"/>
    <property type="project" value="UniProtKB-KW"/>
</dbReference>
<dbReference type="GO" id="GO:0006508">
    <property type="term" value="P:proteolysis"/>
    <property type="evidence" value="ECO:0007669"/>
    <property type="project" value="InterPro"/>
</dbReference>
<sequence length="300" mass="33455">MWIQRPADQTVEIDVSGHRVVAYVYGTGEDTVFLLNGGPGLPCDYLRDAHIFLADHGYRVIAFDQLGCGASDRPEDPALWEIGRYVAETETVRRALDLGKVHLLGHSWGGWLAIEYAVTHPDNIKTLILEDTAADLPHLMEEMHRLRSALGSETVAMMLAHEADGSFDHPEYQAAITLLNYRHVCRLAEWPAPVMASLGNWNMAPYMAMQGPNEFLYIGNLKDWKRTQELCAFTGPALITVGRHDEITPACARRMKESLPQADLVVFPNSSHMPFYEEPAAYDAALLAFLGKHRSESPTP</sequence>
<organism evidence="6 7">
    <name type="scientific">Methylobrevis pamukkalensis</name>
    <dbReference type="NCBI Taxonomy" id="1439726"/>
    <lineage>
        <taxon>Bacteria</taxon>
        <taxon>Pseudomonadati</taxon>
        <taxon>Pseudomonadota</taxon>
        <taxon>Alphaproteobacteria</taxon>
        <taxon>Hyphomicrobiales</taxon>
        <taxon>Pleomorphomonadaceae</taxon>
        <taxon>Methylobrevis</taxon>
    </lineage>
</organism>
<gene>
    <name evidence="6" type="primary">pip_3</name>
    <name evidence="6" type="ORF">A6302_04207</name>
</gene>
<dbReference type="InterPro" id="IPR050266">
    <property type="entry name" value="AB_hydrolase_sf"/>
</dbReference>
<evidence type="ECO:0000256" key="1">
    <source>
        <dbReference type="ARBA" id="ARBA00010088"/>
    </source>
</evidence>
<dbReference type="Gene3D" id="3.40.50.1820">
    <property type="entry name" value="alpha/beta hydrolase"/>
    <property type="match status" value="1"/>
</dbReference>
<dbReference type="EC" id="3.4.11.5" evidence="6"/>
<dbReference type="PIRSF" id="PIRSF005539">
    <property type="entry name" value="Pept_S33_TRI_F1"/>
    <property type="match status" value="1"/>
</dbReference>
<protein>
    <submittedName>
        <fullName evidence="6">Proline iminopeptidase</fullName>
        <ecNumber evidence="6">3.4.11.5</ecNumber>
    </submittedName>
</protein>
<feature type="active site" description="Proton donor" evidence="4">
    <location>
        <position position="272"/>
    </location>
</feature>
<dbReference type="SUPFAM" id="SSF53474">
    <property type="entry name" value="alpha/beta-Hydrolases"/>
    <property type="match status" value="1"/>
</dbReference>
<evidence type="ECO:0000313" key="7">
    <source>
        <dbReference type="Proteomes" id="UP000094622"/>
    </source>
</evidence>
<keyword evidence="2 3" id="KW-0378">Hydrolase</keyword>
<dbReference type="AlphaFoldDB" id="A0A1E3GWR9"/>
<evidence type="ECO:0000256" key="2">
    <source>
        <dbReference type="ARBA" id="ARBA00022801"/>
    </source>
</evidence>
<dbReference type="EMBL" id="MCRJ01000170">
    <property type="protein sequence ID" value="ODN68492.1"/>
    <property type="molecule type" value="Genomic_DNA"/>
</dbReference>
<name>A0A1E3GWR9_9HYPH</name>
<dbReference type="InterPro" id="IPR002410">
    <property type="entry name" value="Peptidase_S33"/>
</dbReference>
<dbReference type="OrthoDB" id="9796770at2"/>
<dbReference type="InterPro" id="IPR000073">
    <property type="entry name" value="AB_hydrolase_1"/>
</dbReference>
<keyword evidence="6" id="KW-0645">Protease</keyword>
<dbReference type="PATRIC" id="fig|1439726.3.peg.4457"/>
<comment type="similarity">
    <text evidence="1 3">Belongs to the peptidase S33 family.</text>
</comment>
<dbReference type="InterPro" id="IPR005945">
    <property type="entry name" value="Pro_imino_pep"/>
</dbReference>
<dbReference type="PANTHER" id="PTHR43798:SF33">
    <property type="entry name" value="HYDROLASE, PUTATIVE (AFU_ORTHOLOGUE AFUA_2G14860)-RELATED"/>
    <property type="match status" value="1"/>
</dbReference>
<dbReference type="RefSeq" id="WP_069308338.1">
    <property type="nucleotide sequence ID" value="NZ_MCRJ01000170.1"/>
</dbReference>